<feature type="compositionally biased region" description="Polar residues" evidence="1">
    <location>
        <begin position="71"/>
        <end position="81"/>
    </location>
</feature>
<organism evidence="2 3">
    <name type="scientific">Ignelater luminosus</name>
    <name type="common">Cucubano</name>
    <name type="synonym">Pyrophorus luminosus</name>
    <dbReference type="NCBI Taxonomy" id="2038154"/>
    <lineage>
        <taxon>Eukaryota</taxon>
        <taxon>Metazoa</taxon>
        <taxon>Ecdysozoa</taxon>
        <taxon>Arthropoda</taxon>
        <taxon>Hexapoda</taxon>
        <taxon>Insecta</taxon>
        <taxon>Pterygota</taxon>
        <taxon>Neoptera</taxon>
        <taxon>Endopterygota</taxon>
        <taxon>Coleoptera</taxon>
        <taxon>Polyphaga</taxon>
        <taxon>Elateriformia</taxon>
        <taxon>Elateroidea</taxon>
        <taxon>Elateridae</taxon>
        <taxon>Agrypninae</taxon>
        <taxon>Pyrophorini</taxon>
        <taxon>Ignelater</taxon>
    </lineage>
</organism>
<feature type="region of interest" description="Disordered" evidence="1">
    <location>
        <begin position="174"/>
        <end position="197"/>
    </location>
</feature>
<evidence type="ECO:0000313" key="2">
    <source>
        <dbReference type="EMBL" id="KAF2884831.1"/>
    </source>
</evidence>
<dbReference type="OrthoDB" id="6784041at2759"/>
<proteinExistence type="predicted"/>
<feature type="region of interest" description="Disordered" evidence="1">
    <location>
        <begin position="106"/>
        <end position="151"/>
    </location>
</feature>
<feature type="region of interest" description="Disordered" evidence="1">
    <location>
        <begin position="41"/>
        <end position="92"/>
    </location>
</feature>
<reference evidence="2" key="1">
    <citation type="submission" date="2019-08" db="EMBL/GenBank/DDBJ databases">
        <title>The genome of the North American firefly Photinus pyralis.</title>
        <authorList>
            <consortium name="Photinus pyralis genome working group"/>
            <person name="Fallon T.R."/>
            <person name="Sander Lower S.E."/>
            <person name="Weng J.-K."/>
        </authorList>
    </citation>
    <scope>NUCLEOTIDE SEQUENCE</scope>
    <source>
        <strain evidence="2">TRF0915ILg1</strain>
        <tissue evidence="2">Whole body</tissue>
    </source>
</reference>
<protein>
    <submittedName>
        <fullName evidence="2">Uncharacterized protein</fullName>
    </submittedName>
</protein>
<accession>A0A8K0CGL9</accession>
<dbReference type="AlphaFoldDB" id="A0A8K0CGL9"/>
<dbReference type="Proteomes" id="UP000801492">
    <property type="component" value="Unassembled WGS sequence"/>
</dbReference>
<feature type="compositionally biased region" description="Polar residues" evidence="1">
    <location>
        <begin position="188"/>
        <end position="197"/>
    </location>
</feature>
<keyword evidence="3" id="KW-1185">Reference proteome</keyword>
<gene>
    <name evidence="2" type="ORF">ILUMI_21340</name>
</gene>
<feature type="compositionally biased region" description="Basic residues" evidence="1">
    <location>
        <begin position="134"/>
        <end position="147"/>
    </location>
</feature>
<dbReference type="EMBL" id="VTPC01090127">
    <property type="protein sequence ID" value="KAF2884831.1"/>
    <property type="molecule type" value="Genomic_DNA"/>
</dbReference>
<sequence>MFILVEFPCFICPVGKPDRGGTTTESVLQKFRKTFSLRFQKKGSKDSCSAEVAEPFSEVLGEPSEEDSPQRVPSLSSTNNIDAKEENSEQKYSPLEPLMLLLQMVSGCGGAGGDSSESHDTDPPGDELDSPPAVRRRPAVHSGKTSRPHSDLLNQILIDKFKCTRPEQLRKFHVLGASDGVPREMENTKSVPQHTKD</sequence>
<evidence type="ECO:0000313" key="3">
    <source>
        <dbReference type="Proteomes" id="UP000801492"/>
    </source>
</evidence>
<evidence type="ECO:0000256" key="1">
    <source>
        <dbReference type="SAM" id="MobiDB-lite"/>
    </source>
</evidence>
<name>A0A8K0CGL9_IGNLU</name>
<comment type="caution">
    <text evidence="2">The sequence shown here is derived from an EMBL/GenBank/DDBJ whole genome shotgun (WGS) entry which is preliminary data.</text>
</comment>